<reference evidence="1" key="1">
    <citation type="submission" date="2014-09" db="EMBL/GenBank/DDBJ databases">
        <authorList>
            <person name="Magalhaes I.L.F."/>
            <person name="Oliveira U."/>
            <person name="Santos F.R."/>
            <person name="Vidigal T.H.D.A."/>
            <person name="Brescovit A.D."/>
            <person name="Santos A.J."/>
        </authorList>
    </citation>
    <scope>NUCLEOTIDE SEQUENCE</scope>
    <source>
        <tissue evidence="1">Shoot tissue taken approximately 20 cm above the soil surface</tissue>
    </source>
</reference>
<evidence type="ECO:0000313" key="1">
    <source>
        <dbReference type="EMBL" id="JAE17721.1"/>
    </source>
</evidence>
<dbReference type="EMBL" id="GBRH01180175">
    <property type="protein sequence ID" value="JAE17721.1"/>
    <property type="molecule type" value="Transcribed_RNA"/>
</dbReference>
<proteinExistence type="predicted"/>
<dbReference type="AlphaFoldDB" id="A0A0A9G5A7"/>
<protein>
    <submittedName>
        <fullName evidence="1">Uncharacterized protein</fullName>
    </submittedName>
</protein>
<accession>A0A0A9G5A7</accession>
<name>A0A0A9G5A7_ARUDO</name>
<reference evidence="1" key="2">
    <citation type="journal article" date="2015" name="Data Brief">
        <title>Shoot transcriptome of the giant reed, Arundo donax.</title>
        <authorList>
            <person name="Barrero R.A."/>
            <person name="Guerrero F.D."/>
            <person name="Moolhuijzen P."/>
            <person name="Goolsby J.A."/>
            <person name="Tidwell J."/>
            <person name="Bellgard S.E."/>
            <person name="Bellgard M.I."/>
        </authorList>
    </citation>
    <scope>NUCLEOTIDE SEQUENCE</scope>
    <source>
        <tissue evidence="1">Shoot tissue taken approximately 20 cm above the soil surface</tissue>
    </source>
</reference>
<organism evidence="1">
    <name type="scientific">Arundo donax</name>
    <name type="common">Giant reed</name>
    <name type="synonym">Donax arundinaceus</name>
    <dbReference type="NCBI Taxonomy" id="35708"/>
    <lineage>
        <taxon>Eukaryota</taxon>
        <taxon>Viridiplantae</taxon>
        <taxon>Streptophyta</taxon>
        <taxon>Embryophyta</taxon>
        <taxon>Tracheophyta</taxon>
        <taxon>Spermatophyta</taxon>
        <taxon>Magnoliopsida</taxon>
        <taxon>Liliopsida</taxon>
        <taxon>Poales</taxon>
        <taxon>Poaceae</taxon>
        <taxon>PACMAD clade</taxon>
        <taxon>Arundinoideae</taxon>
        <taxon>Arundineae</taxon>
        <taxon>Arundo</taxon>
    </lineage>
</organism>
<sequence length="46" mass="5402">MYTSDYPTIVRMFIGGIFLESTNDSCAHRIIRQVSEYRRSIFIVSK</sequence>